<organism evidence="1 2">
    <name type="scientific">Blastomyces gilchristii (strain SLH14081)</name>
    <name type="common">Blastomyces dermatitidis</name>
    <dbReference type="NCBI Taxonomy" id="559298"/>
    <lineage>
        <taxon>Eukaryota</taxon>
        <taxon>Fungi</taxon>
        <taxon>Dikarya</taxon>
        <taxon>Ascomycota</taxon>
        <taxon>Pezizomycotina</taxon>
        <taxon>Eurotiomycetes</taxon>
        <taxon>Eurotiomycetidae</taxon>
        <taxon>Onygenales</taxon>
        <taxon>Ajellomycetaceae</taxon>
        <taxon>Blastomyces</taxon>
    </lineage>
</organism>
<accession>A0A179UGV5</accession>
<evidence type="ECO:0000313" key="1">
    <source>
        <dbReference type="EMBL" id="OAT07276.1"/>
    </source>
</evidence>
<dbReference type="VEuPathDB" id="FungiDB:BDBG_03356"/>
<dbReference type="Proteomes" id="UP000002038">
    <property type="component" value="Unassembled WGS sequence"/>
</dbReference>
<keyword evidence="2" id="KW-1185">Reference proteome</keyword>
<dbReference type="OrthoDB" id="2153847at2759"/>
<dbReference type="STRING" id="559298.A0A179UGV5"/>
<dbReference type="GeneID" id="8505580"/>
<proteinExistence type="predicted"/>
<dbReference type="RefSeq" id="XP_031577685.1">
    <property type="nucleotide sequence ID" value="XM_031721213.1"/>
</dbReference>
<protein>
    <submittedName>
        <fullName evidence="1">Uncharacterized protein</fullName>
    </submittedName>
</protein>
<dbReference type="KEGG" id="bgh:BDBG_03356"/>
<gene>
    <name evidence="1" type="ORF">BDBG_03356</name>
</gene>
<reference evidence="2" key="1">
    <citation type="journal article" date="2015" name="PLoS Genet.">
        <title>The dynamic genome and transcriptome of the human fungal pathogen Blastomyces and close relative Emmonsia.</title>
        <authorList>
            <person name="Munoz J.F."/>
            <person name="Gauthier G.M."/>
            <person name="Desjardins C.A."/>
            <person name="Gallo J.E."/>
            <person name="Holder J."/>
            <person name="Sullivan T.D."/>
            <person name="Marty A.J."/>
            <person name="Carmen J.C."/>
            <person name="Chen Z."/>
            <person name="Ding L."/>
            <person name="Gujja S."/>
            <person name="Magrini V."/>
            <person name="Misas E."/>
            <person name="Mitreva M."/>
            <person name="Priest M."/>
            <person name="Saif S."/>
            <person name="Whiston E.A."/>
            <person name="Young S."/>
            <person name="Zeng Q."/>
            <person name="Goldman W.E."/>
            <person name="Mardis E.R."/>
            <person name="Taylor J.W."/>
            <person name="McEwen J.G."/>
            <person name="Clay O.K."/>
            <person name="Klein B.S."/>
            <person name="Cuomo C.A."/>
        </authorList>
    </citation>
    <scope>NUCLEOTIDE SEQUENCE [LARGE SCALE GENOMIC DNA]</scope>
    <source>
        <strain evidence="2">SLH14081</strain>
    </source>
</reference>
<evidence type="ECO:0000313" key="2">
    <source>
        <dbReference type="Proteomes" id="UP000002038"/>
    </source>
</evidence>
<dbReference type="AlphaFoldDB" id="A0A179UGV5"/>
<sequence length="251" mass="28441">MTNQGLIFTRATTASADATRNSPIWTSFLDEHKGARQGHVSSGNRGWNNQVYDEEIPETQAPCFQDSHDQAILRDASDNDSISHETFDERTTLVMPVPHANVPSRLRVREAPQELSHSKFLASVQESLQDTAFELLDNEAFTHVKAAGDVDGNTEGDEEGCIFTENLLVPDVTEEEIISSKLVSMLRMLRRLMRLVPMMSRIKPLPQPRPPWLRPKRQLLQARLKQLLRPRRRKPSPQLPAALIKLKIPKL</sequence>
<name>A0A179UGV5_BLAGS</name>
<dbReference type="EMBL" id="GG657452">
    <property type="protein sequence ID" value="OAT07276.1"/>
    <property type="molecule type" value="Genomic_DNA"/>
</dbReference>